<reference evidence="11 12" key="1">
    <citation type="journal article" date="2018" name="Cell">
        <title>The Chara Genome: Secondary Complexity and Implications for Plant Terrestrialization.</title>
        <authorList>
            <person name="Nishiyama T."/>
            <person name="Sakayama H."/>
            <person name="Vries J.D."/>
            <person name="Buschmann H."/>
            <person name="Saint-Marcoux D."/>
            <person name="Ullrich K.K."/>
            <person name="Haas F.B."/>
            <person name="Vanderstraeten L."/>
            <person name="Becker D."/>
            <person name="Lang D."/>
            <person name="Vosolsobe S."/>
            <person name="Rombauts S."/>
            <person name="Wilhelmsson P.K.I."/>
            <person name="Janitza P."/>
            <person name="Kern R."/>
            <person name="Heyl A."/>
            <person name="Rumpler F."/>
            <person name="Villalobos L.I.A.C."/>
            <person name="Clay J.M."/>
            <person name="Skokan R."/>
            <person name="Toyoda A."/>
            <person name="Suzuki Y."/>
            <person name="Kagoshima H."/>
            <person name="Schijlen E."/>
            <person name="Tajeshwar N."/>
            <person name="Catarino B."/>
            <person name="Hetherington A.J."/>
            <person name="Saltykova A."/>
            <person name="Bonnot C."/>
            <person name="Breuninger H."/>
            <person name="Symeonidi A."/>
            <person name="Radhakrishnan G.V."/>
            <person name="Van Nieuwerburgh F."/>
            <person name="Deforce D."/>
            <person name="Chang C."/>
            <person name="Karol K.G."/>
            <person name="Hedrich R."/>
            <person name="Ulvskov P."/>
            <person name="Glockner G."/>
            <person name="Delwiche C.F."/>
            <person name="Petrasek J."/>
            <person name="Van de Peer Y."/>
            <person name="Friml J."/>
            <person name="Beilby M."/>
            <person name="Dolan L."/>
            <person name="Kohara Y."/>
            <person name="Sugano S."/>
            <person name="Fujiyama A."/>
            <person name="Delaux P.-M."/>
            <person name="Quint M."/>
            <person name="TheiBen G."/>
            <person name="Hagemann M."/>
            <person name="Harholt J."/>
            <person name="Dunand C."/>
            <person name="Zachgo S."/>
            <person name="Langdale J."/>
            <person name="Maumus F."/>
            <person name="Straeten D.V.D."/>
            <person name="Gould S.B."/>
            <person name="Rensing S.A."/>
        </authorList>
    </citation>
    <scope>NUCLEOTIDE SEQUENCE [LARGE SCALE GENOMIC DNA]</scope>
    <source>
        <strain evidence="11 12">S276</strain>
    </source>
</reference>
<evidence type="ECO:0000256" key="6">
    <source>
        <dbReference type="ARBA" id="ARBA00034488"/>
    </source>
</evidence>
<feature type="region of interest" description="Disordered" evidence="9">
    <location>
        <begin position="2788"/>
        <end position="2836"/>
    </location>
</feature>
<evidence type="ECO:0000256" key="9">
    <source>
        <dbReference type="SAM" id="MobiDB-lite"/>
    </source>
</evidence>
<comment type="similarity">
    <text evidence="6">Belongs to the TRAFAC class myosin-kinesin ATPase superfamily. Kinesin family. KIN-12 subfamily.</text>
</comment>
<feature type="coiled-coil region" evidence="8">
    <location>
        <begin position="421"/>
        <end position="527"/>
    </location>
</feature>
<dbReference type="InterPro" id="IPR001752">
    <property type="entry name" value="Kinesin_motor_dom"/>
</dbReference>
<gene>
    <name evidence="11" type="ORF">CBR_g54242</name>
</gene>
<dbReference type="PRINTS" id="PR00380">
    <property type="entry name" value="KINESINHEAVY"/>
</dbReference>
<dbReference type="GO" id="GO:0007018">
    <property type="term" value="P:microtubule-based movement"/>
    <property type="evidence" value="ECO:0007669"/>
    <property type="project" value="InterPro"/>
</dbReference>
<dbReference type="InterPro" id="IPR044986">
    <property type="entry name" value="KIF15/KIN-12"/>
</dbReference>
<evidence type="ECO:0000313" key="11">
    <source>
        <dbReference type="EMBL" id="GBG65950.1"/>
    </source>
</evidence>
<dbReference type="InterPro" id="IPR019821">
    <property type="entry name" value="Kinesin_motor_CS"/>
</dbReference>
<proteinExistence type="inferred from homology"/>
<evidence type="ECO:0000313" key="12">
    <source>
        <dbReference type="Proteomes" id="UP000265515"/>
    </source>
</evidence>
<organism evidence="11 12">
    <name type="scientific">Chara braunii</name>
    <name type="common">Braun's stonewort</name>
    <dbReference type="NCBI Taxonomy" id="69332"/>
    <lineage>
        <taxon>Eukaryota</taxon>
        <taxon>Viridiplantae</taxon>
        <taxon>Streptophyta</taxon>
        <taxon>Charophyceae</taxon>
        <taxon>Charales</taxon>
        <taxon>Characeae</taxon>
        <taxon>Chara</taxon>
    </lineage>
</organism>
<feature type="coiled-coil region" evidence="8">
    <location>
        <begin position="1198"/>
        <end position="1295"/>
    </location>
</feature>
<dbReference type="GO" id="GO:0003777">
    <property type="term" value="F:microtubule motor activity"/>
    <property type="evidence" value="ECO:0007669"/>
    <property type="project" value="InterPro"/>
</dbReference>
<comment type="caution">
    <text evidence="7">Lacks conserved residue(s) required for the propagation of feature annotation.</text>
</comment>
<feature type="coiled-coil region" evidence="8">
    <location>
        <begin position="2628"/>
        <end position="2669"/>
    </location>
</feature>
<dbReference type="PANTHER" id="PTHR37739">
    <property type="entry name" value="KINESIN-LIKE PROTEIN KIN-12D"/>
    <property type="match status" value="1"/>
</dbReference>
<dbReference type="PROSITE" id="PS00411">
    <property type="entry name" value="KINESIN_MOTOR_1"/>
    <property type="match status" value="1"/>
</dbReference>
<dbReference type="Pfam" id="PF00225">
    <property type="entry name" value="Kinesin"/>
    <property type="match status" value="1"/>
</dbReference>
<feature type="coiled-coil region" evidence="8">
    <location>
        <begin position="788"/>
        <end position="983"/>
    </location>
</feature>
<evidence type="ECO:0000256" key="8">
    <source>
        <dbReference type="SAM" id="Coils"/>
    </source>
</evidence>
<feature type="domain" description="Kinesin motor" evidence="10">
    <location>
        <begin position="1"/>
        <end position="269"/>
    </location>
</feature>
<feature type="region of interest" description="Disordered" evidence="9">
    <location>
        <begin position="2890"/>
        <end position="2912"/>
    </location>
</feature>
<dbReference type="OMA" id="LLMSQEH"/>
<feature type="coiled-coil region" evidence="8">
    <location>
        <begin position="1927"/>
        <end position="2592"/>
    </location>
</feature>
<dbReference type="GO" id="GO:0005874">
    <property type="term" value="C:microtubule"/>
    <property type="evidence" value="ECO:0007669"/>
    <property type="project" value="UniProtKB-KW"/>
</dbReference>
<dbReference type="GO" id="GO:0008017">
    <property type="term" value="F:microtubule binding"/>
    <property type="evidence" value="ECO:0007669"/>
    <property type="project" value="InterPro"/>
</dbReference>
<evidence type="ECO:0000256" key="5">
    <source>
        <dbReference type="ARBA" id="ARBA00023175"/>
    </source>
</evidence>
<dbReference type="InterPro" id="IPR036961">
    <property type="entry name" value="Kinesin_motor_dom_sf"/>
</dbReference>
<keyword evidence="1" id="KW-0493">Microtubule</keyword>
<dbReference type="GO" id="GO:0005524">
    <property type="term" value="F:ATP binding"/>
    <property type="evidence" value="ECO:0007669"/>
    <property type="project" value="UniProtKB-KW"/>
</dbReference>
<dbReference type="Gene3D" id="3.40.850.10">
    <property type="entry name" value="Kinesin motor domain"/>
    <property type="match status" value="1"/>
</dbReference>
<dbReference type="SMART" id="SM00129">
    <property type="entry name" value="KISc"/>
    <property type="match status" value="1"/>
</dbReference>
<evidence type="ECO:0000256" key="4">
    <source>
        <dbReference type="ARBA" id="ARBA00023054"/>
    </source>
</evidence>
<keyword evidence="5" id="KW-0505">Motor protein</keyword>
<feature type="compositionally biased region" description="Basic and acidic residues" evidence="9">
    <location>
        <begin position="2743"/>
        <end position="2753"/>
    </location>
</feature>
<evidence type="ECO:0000256" key="2">
    <source>
        <dbReference type="ARBA" id="ARBA00022741"/>
    </source>
</evidence>
<dbReference type="PANTHER" id="PTHR37739:SF13">
    <property type="entry name" value="KINESIN MOTOR DOMAIN-CONTAINING PROTEIN"/>
    <property type="match status" value="1"/>
</dbReference>
<keyword evidence="12" id="KW-1185">Reference proteome</keyword>
<dbReference type="Gramene" id="GBG65950">
    <property type="protein sequence ID" value="GBG65950"/>
    <property type="gene ID" value="CBR_g54242"/>
</dbReference>
<comment type="caution">
    <text evidence="11">The sequence shown here is derived from an EMBL/GenBank/DDBJ whole genome shotgun (WGS) entry which is preliminary data.</text>
</comment>
<evidence type="ECO:0000256" key="1">
    <source>
        <dbReference type="ARBA" id="ARBA00022701"/>
    </source>
</evidence>
<protein>
    <recommendedName>
        <fullName evidence="10">Kinesin motor domain-containing protein</fullName>
    </recommendedName>
</protein>
<dbReference type="InterPro" id="IPR027417">
    <property type="entry name" value="P-loop_NTPase"/>
</dbReference>
<dbReference type="OrthoDB" id="3176171at2759"/>
<dbReference type="PROSITE" id="PS50067">
    <property type="entry name" value="KINESIN_MOTOR_2"/>
    <property type="match status" value="1"/>
</dbReference>
<keyword evidence="4 8" id="KW-0175">Coiled coil</keyword>
<keyword evidence="2" id="KW-0547">Nucleotide-binding</keyword>
<feature type="region of interest" description="Disordered" evidence="9">
    <location>
        <begin position="1"/>
        <end position="30"/>
    </location>
</feature>
<dbReference type="EMBL" id="BFEA01000067">
    <property type="protein sequence ID" value="GBG65950.1"/>
    <property type="molecule type" value="Genomic_DNA"/>
</dbReference>
<feature type="coiled-coil region" evidence="8">
    <location>
        <begin position="598"/>
        <end position="748"/>
    </location>
</feature>
<evidence type="ECO:0000256" key="3">
    <source>
        <dbReference type="ARBA" id="ARBA00022840"/>
    </source>
</evidence>
<keyword evidence="3" id="KW-0067">ATP-binding</keyword>
<dbReference type="Gene3D" id="1.10.287.1490">
    <property type="match status" value="1"/>
</dbReference>
<accession>A0A388K7B8</accession>
<evidence type="ECO:0000256" key="7">
    <source>
        <dbReference type="PROSITE-ProRule" id="PRU00283"/>
    </source>
</evidence>
<feature type="coiled-coil region" evidence="8">
    <location>
        <begin position="1012"/>
        <end position="1162"/>
    </location>
</feature>
<feature type="region of interest" description="Disordered" evidence="9">
    <location>
        <begin position="2694"/>
        <end position="2756"/>
    </location>
</feature>
<evidence type="ECO:0000259" key="10">
    <source>
        <dbReference type="PROSITE" id="PS50067"/>
    </source>
</evidence>
<sequence length="3050" mass="346895">MEGIVPDAPTSLQPSEGQANGGQVAPLSDTICSKDGKRGLIPRVLDYIFQRMQEDQAESHKDVDFSIKCSYLQIYNEQVSDLLYPESNNLNIREDSKRGMYVEGLQEVVVSNASATYGVFRRGSQNRHVGMTAMNMESSRSHSVFTVVVESQRRNDGGVLNRRTSRFYLVDLAGSERQRHSEAVGARLKEAGSINRSLSALGNVIKALVEISEGKIRHVPYRDSKLTFLLKDALGGNSKCSLVANISPAEKNMDETLSTLKFAQRAKLMRNTAIVNEDMFGNPAIMGEEIRRLRLEIAALRANMGNIPISSAPAAEETESVRIGRLEHIISQSTKRALEVERKAAEKMERISHQIVNTQQLCARLENQLQTQKMIVRLRENTIKRLEKLVNGRGMTPGSDVAELREEIELLKGMVERHPDVVRFKMEVDALKMQLEEMEQDRRQEGMEMELEQLDNLNRSMRNELQQAFDEKGELVEELQSTKAERDAVKEKLAECEQKTASLEEKLVKAEAEASKYQSAYKSSRDRCDEVMRVMSVMECQASELRIQFTSTQAKLEKMSTDHQNLQMAAKAQSSFQEELMEKLTATSAAEQELKVKLNEVSGSLNAALAVNQRLEEQIKKLEAEKVSMESDLEQMCITSEQAAAAKALAEEQVRQKEEAIKQHARIAEEAVNGWQDVDMKLKDITDRLNAALASKETAEAAVSRLEELRVEAQRMMEETEARATEKEKELKEKVESLEAIRSEMTVDVERMKADLEGHVRAQAMLEDRCKEKDSEIATVREDSRQNEIGLTEELRVERENVQKLESENICLVEKVKEIEQAHTELVAELERMKWELGEARMAAQMLEEKLEAKERALAELEEQVKNLDAATELLREEKEKNAVLVSVKDDALERERDMKKRVDTLETIHAEMEQEVERMKMNLTTAVQSRDLLEERCREKDCELASMEEAATRMEEINAEKLKIKNNDVENLERENHVLKEEALKTYSTVVELNQEIEQLKDGLLGRTACVEMLQKEVQEKDISLTELQEQIQRLQVKVEELTQLREKDAKLEVENMLLLENLEHMSNDLSKKEEAWNEEISELKRAATEAAEKVETSTTETRQALAELHAVNTMRLELAENLKRSEVELVNKQSAVEELKRLLEERTEELVKAAEEVEKKDMDITQLRGLVCSMSKDVDAKTAEWDAQMNGMKTVAEAAKLEAAIIEQEKKEIMGKLDDAMDSCSCKERELDQVKSELGEKTSAVCVLEKEAEERSAALLAATEEVARLKVSLEDLQEEKSKAVETLAAERDALSEKSSTIEIERTAERSLWTEKLESLQQYGESLKSEREYSVSEICKLKEEIKSMEVLRASVEDELGAMRKELERQRSAIVGLEKQVEGKEGELVTMREEGAKHMQRIACELETHKEEVQKLAAEKAAVEKEKIVADAKWLQRCSEIEEELEAAARINEERKEKEVILEQELRIARALKLQYEEKLQEIEALNKDLDARIKSLHIEVEEKICEVRRVQMREIEIKAELEQKLHEIDGLTVELERERALKMEVDTQLKEAEARMITSAAGYAARLEELQIATEKQQAELDARLAQAQVERDELTAKLEDLEWERECALQRVEQVREEGNERMTKLQFECDRLKDDLSQETSKCAKMESEVARFCREKVAAEELLVSVERSRDELEVQLEETKILEKAVLEELEAAREKFVSVETKLSLFELKSVETEKRLEQISEERDKLRAQLGMVINDKDLVEDDLAAIREECEKLRMRCIQLEEESTGKDAMCSEKQTALGAAQEELVTLREELKALKAEKVMCELELQGLRDEETQLKSAWQAAERKRQDAEDELLTLREECTDLKSRLEDSVKEACLVAKRLVDVEEEMAMLQDNHEKVTEQLNQAIHERDDFSARVGEEISRIKEEAELKQSCTGKEIGELKENLKGALLRVDVAKDEEDRVKNEMELVMDRCSEMENEIVMLKERNLEMEKMGEELVSIRSVKADLEAELVKAEETKQEAVRQMERKLAELQESLMLAELKSQDMEAIHENLQSKVDVMEADRQAMAKSLEFTREEHRKLESRLQEADTASDRLKADLERVSHSWADTAARLEVAELQRAQYAEKVMHSTARLEALESELATSLATCDGLKLRLMEVEHENAEAISKLSRVEQQLSERGTELAQVCKDREKLVKEVADMEMARAELEAKVLEMEREVSERAEELLRAAKRMEQLENGGAKADAECSALNAKLLSMEEELATKEEKLTRVVGMKQQLEKDVASVREESTDLRAKLAQSDEALAEAREQLEEMRRLYAGNVVRVGVLQDEVARAQKREEEQATKIKELEEKAEADMEVLRAQTRVLEAELKEALAKHSASERRLWQATEAVKAMEKELEISREEASLSKSAWLAERAELLEGRLKMETDLKRAERAREEMEKTLQDERIAMEKTLREERIAMEKSVARTRKDFDDWKQNMEREHEELREKLLRDRKEMEVEKMKEKARSEVLEEMVKQLKAKVRALEANAESERVKLVETYQSRHHQLENQKKELEKQKEEAMVVLETERSSMERELARLKGKVTALQAEIDKQRKEMEQKVARISEMVDVSAMEEAVASAKRTGEERNALKDRELVMLRERHEREMKEYREIARKEEDIRKKREKEVEELKKVLTEQAARFAEAAEHGQRLDSSSLAANKENHLGRLQSGDNSGVVGGGGTGKHVAGSGVGSDAANGVGNTGLGRGSRVLTESETNRRLQDSRGAEGLQQLHVGPRFLGGLELSGGHVLLGRHNGGRRAVAEDYNGGRLRRSGERSSRAAGGAESASRRTLRNHRTAGPRIGGMEMGPVVHNAGGDVMTMVATRPIAPITMRSGKMYGSGNVCSNAALRGQLRPVLGDLSANNMSTQRAPPSPPPSPPEKLSFSLSPVPMKKMKWINVLTSLPHLLHLRKCRCQHALGRRGIRRLFGQEYGQRRPHPVRITGSYQLEKMHHKWRLQFGYGGCCYVLSISLSDKGKLLQGGTPSLVLLELKGVGDLTLVGNESGQMLKPEGGWRPDPRVVRN</sequence>
<feature type="coiled-coil region" evidence="8">
    <location>
        <begin position="1353"/>
        <end position="1897"/>
    </location>
</feature>
<name>A0A388K7B8_CHABU</name>
<dbReference type="Proteomes" id="UP000265515">
    <property type="component" value="Unassembled WGS sequence"/>
</dbReference>
<dbReference type="SUPFAM" id="SSF52540">
    <property type="entry name" value="P-loop containing nucleoside triphosphate hydrolases"/>
    <property type="match status" value="1"/>
</dbReference>
<dbReference type="STRING" id="69332.A0A388K7B8"/>